<keyword evidence="5" id="KW-0479">Metal-binding</keyword>
<dbReference type="OrthoDB" id="5377392at2759"/>
<evidence type="ECO:0000256" key="8">
    <source>
        <dbReference type="ARBA" id="ARBA00023125"/>
    </source>
</evidence>
<reference evidence="13 14" key="2">
    <citation type="journal article" date="2018" name="Plant J.">
        <title>The Physcomitrella patens chromosome-scale assembly reveals moss genome structure and evolution.</title>
        <authorList>
            <person name="Lang D."/>
            <person name="Ullrich K.K."/>
            <person name="Murat F."/>
            <person name="Fuchs J."/>
            <person name="Jenkins J."/>
            <person name="Haas F.B."/>
            <person name="Piednoel M."/>
            <person name="Gundlach H."/>
            <person name="Van Bel M."/>
            <person name="Meyberg R."/>
            <person name="Vives C."/>
            <person name="Morata J."/>
            <person name="Symeonidi A."/>
            <person name="Hiss M."/>
            <person name="Muchero W."/>
            <person name="Kamisugi Y."/>
            <person name="Saleh O."/>
            <person name="Blanc G."/>
            <person name="Decker E.L."/>
            <person name="van Gessel N."/>
            <person name="Grimwood J."/>
            <person name="Hayes R.D."/>
            <person name="Graham S.W."/>
            <person name="Gunter L.E."/>
            <person name="McDaniel S.F."/>
            <person name="Hoernstein S.N.W."/>
            <person name="Larsson A."/>
            <person name="Li F.W."/>
            <person name="Perroud P.F."/>
            <person name="Phillips J."/>
            <person name="Ranjan P."/>
            <person name="Rokshar D.S."/>
            <person name="Rothfels C.J."/>
            <person name="Schneider L."/>
            <person name="Shu S."/>
            <person name="Stevenson D.W."/>
            <person name="Thummler F."/>
            <person name="Tillich M."/>
            <person name="Villarreal Aguilar J.C."/>
            <person name="Widiez T."/>
            <person name="Wong G.K."/>
            <person name="Wymore A."/>
            <person name="Zhang Y."/>
            <person name="Zimmer A.D."/>
            <person name="Quatrano R.S."/>
            <person name="Mayer K.F.X."/>
            <person name="Goodstein D."/>
            <person name="Casacuberta J.M."/>
            <person name="Vandepoele K."/>
            <person name="Reski R."/>
            <person name="Cuming A.C."/>
            <person name="Tuskan G.A."/>
            <person name="Maumus F."/>
            <person name="Salse J."/>
            <person name="Schmutz J."/>
            <person name="Rensing S.A."/>
        </authorList>
    </citation>
    <scope>NUCLEOTIDE SEQUENCE [LARGE SCALE GENOMIC DNA]</scope>
    <source>
        <strain evidence="13 14">cv. Gransden 2004</strain>
    </source>
</reference>
<dbReference type="GO" id="GO:0007131">
    <property type="term" value="P:reciprocal meiotic recombination"/>
    <property type="evidence" value="ECO:0000318"/>
    <property type="project" value="GO_Central"/>
</dbReference>
<dbReference type="GO" id="GO:0046872">
    <property type="term" value="F:metal ion binding"/>
    <property type="evidence" value="ECO:0007669"/>
    <property type="project" value="UniProtKB-KW"/>
</dbReference>
<accession>A0A7I4AUH6</accession>
<dbReference type="Gramene" id="Pp3c15_16330V3.4">
    <property type="protein sequence ID" value="Pp3c15_16330V3.4"/>
    <property type="gene ID" value="Pp3c15_16330"/>
</dbReference>
<protein>
    <recommendedName>
        <fullName evidence="4">DNA topoisomerase (ATP-hydrolyzing)</fullName>
        <ecNumber evidence="4">5.6.2.2</ecNumber>
    </recommendedName>
</protein>
<keyword evidence="14" id="KW-1185">Reference proteome</keyword>
<evidence type="ECO:0000256" key="3">
    <source>
        <dbReference type="ARBA" id="ARBA00006559"/>
    </source>
</evidence>
<feature type="domain" description="Spo11/DNA topoisomerase VI subunit A N-terminal" evidence="11">
    <location>
        <begin position="82"/>
        <end position="146"/>
    </location>
</feature>
<dbReference type="InterPro" id="IPR002815">
    <property type="entry name" value="Spo11/TopoVI_A"/>
</dbReference>
<dbReference type="PRINTS" id="PR01550">
    <property type="entry name" value="TOP6AFAMILY"/>
</dbReference>
<dbReference type="PROSITE" id="PS52041">
    <property type="entry name" value="TOPO_IIB"/>
    <property type="match status" value="1"/>
</dbReference>
<dbReference type="GO" id="GO:0003918">
    <property type="term" value="F:DNA topoisomerase type II (double strand cut, ATP-hydrolyzing) activity"/>
    <property type="evidence" value="ECO:0007669"/>
    <property type="project" value="UniProtKB-UniRule"/>
</dbReference>
<dbReference type="SUPFAM" id="SSF56726">
    <property type="entry name" value="DNA topoisomerase IV, alpha subunit"/>
    <property type="match status" value="1"/>
</dbReference>
<dbReference type="FunCoup" id="A0A7I4AUH6">
    <property type="interactions" value="7"/>
</dbReference>
<feature type="domain" description="Topoisomerase 6 subunit A/Spo11 TOPRIM" evidence="12">
    <location>
        <begin position="196"/>
        <end position="364"/>
    </location>
</feature>
<dbReference type="GO" id="GO:0000706">
    <property type="term" value="P:meiotic DNA double-strand break processing"/>
    <property type="evidence" value="ECO:0000318"/>
    <property type="project" value="GO_Central"/>
</dbReference>
<dbReference type="GO" id="GO:0003677">
    <property type="term" value="F:DNA binding"/>
    <property type="evidence" value="ECO:0000318"/>
    <property type="project" value="GO_Central"/>
</dbReference>
<evidence type="ECO:0000259" key="12">
    <source>
        <dbReference type="Pfam" id="PF21180"/>
    </source>
</evidence>
<dbReference type="CDD" id="cd00223">
    <property type="entry name" value="TOPRIM_TopoIIB_SPO"/>
    <property type="match status" value="1"/>
</dbReference>
<keyword evidence="8 10" id="KW-0238">DNA-binding</keyword>
<comment type="similarity">
    <text evidence="3 10">Belongs to the TOP6A family.</text>
</comment>
<evidence type="ECO:0000256" key="5">
    <source>
        <dbReference type="ARBA" id="ARBA00022723"/>
    </source>
</evidence>
<comment type="cofactor">
    <cofactor evidence="2">
        <name>Mg(2+)</name>
        <dbReference type="ChEBI" id="CHEBI:18420"/>
    </cofactor>
</comment>
<dbReference type="EnsemblPlants" id="Pp3c15_16330V3.4">
    <property type="protein sequence ID" value="Pp3c15_16330V3.4"/>
    <property type="gene ID" value="Pp3c15_16330"/>
</dbReference>
<dbReference type="PANTHER" id="PTHR10848">
    <property type="entry name" value="MEIOTIC RECOMBINATION PROTEIN SPO11"/>
    <property type="match status" value="1"/>
</dbReference>
<dbReference type="Pfam" id="PF21180">
    <property type="entry name" value="TOP6A-Spo11_Toprim"/>
    <property type="match status" value="1"/>
</dbReference>
<dbReference type="AlphaFoldDB" id="A0A7I4AUH6"/>
<comment type="catalytic activity">
    <reaction evidence="1 10">
        <text>ATP-dependent breakage, passage and rejoining of double-stranded DNA.</text>
        <dbReference type="EC" id="5.6.2.2"/>
    </reaction>
</comment>
<dbReference type="EC" id="5.6.2.2" evidence="4"/>
<proteinExistence type="inferred from homology"/>
<dbReference type="Gene3D" id="3.40.1360.10">
    <property type="match status" value="1"/>
</dbReference>
<sequence length="370" mass="41882">MAMEARRSMCLADDADPSEVRSRIECLMKLFLKSLMVENDVAIKPLSLISRSERNAGADEEGVYLMDATYEKDFTVRNSGKSFFLVWKVMQICYQLLGIGKQATQREIFYNILSTSSSYITSQNQVNSAIQDAVAVLLCTRRSLGILASSKGAVVGRLVIKEHGGDTVDCSNLGSSSYPISADMNMKQHFYSDARYILVIEKDAIFQRLVEERFFLKVPCIIMTAKGFPDLASRALLHRLHQEFPSMLIFALVDWNPAGLAIICTYRFGSIRMGLEAPRYVCDVKWLGLRNRDALTYVPATAFTSLTDRDMTQARSLLASKMLQNHKQYKQEILEMLTFGQKAEIEALYAHGYEFLAKFITKKIVRQDFI</sequence>
<dbReference type="InterPro" id="IPR036388">
    <property type="entry name" value="WH-like_DNA-bd_sf"/>
</dbReference>
<evidence type="ECO:0000256" key="9">
    <source>
        <dbReference type="ARBA" id="ARBA00023235"/>
    </source>
</evidence>
<organism evidence="13 14">
    <name type="scientific">Physcomitrium patens</name>
    <name type="common">Spreading-leaved earth moss</name>
    <name type="synonym">Physcomitrella patens</name>
    <dbReference type="NCBI Taxonomy" id="3218"/>
    <lineage>
        <taxon>Eukaryota</taxon>
        <taxon>Viridiplantae</taxon>
        <taxon>Streptophyta</taxon>
        <taxon>Embryophyta</taxon>
        <taxon>Bryophyta</taxon>
        <taxon>Bryophytina</taxon>
        <taxon>Bryopsida</taxon>
        <taxon>Funariidae</taxon>
        <taxon>Funariales</taxon>
        <taxon>Funariaceae</taxon>
        <taxon>Physcomitrium</taxon>
    </lineage>
</organism>
<dbReference type="PANTHER" id="PTHR10848:SF0">
    <property type="entry name" value="MEIOTIC RECOMBINATION PROTEIN SPO11"/>
    <property type="match status" value="1"/>
</dbReference>
<dbReference type="EMBL" id="ABEU02000015">
    <property type="status" value="NOT_ANNOTATED_CDS"/>
    <property type="molecule type" value="Genomic_DNA"/>
</dbReference>
<dbReference type="Pfam" id="PF04406">
    <property type="entry name" value="TP6A_N"/>
    <property type="match status" value="1"/>
</dbReference>
<dbReference type="InterPro" id="IPR013049">
    <property type="entry name" value="Spo11/TopoVI_A_N"/>
</dbReference>
<evidence type="ECO:0000259" key="11">
    <source>
        <dbReference type="Pfam" id="PF04406"/>
    </source>
</evidence>
<dbReference type="InterPro" id="IPR034136">
    <property type="entry name" value="TOPRIM_Topo6A/Spo11"/>
</dbReference>
<evidence type="ECO:0000256" key="1">
    <source>
        <dbReference type="ARBA" id="ARBA00000185"/>
    </source>
</evidence>
<dbReference type="RefSeq" id="XP_024396452.1">
    <property type="nucleotide sequence ID" value="XM_024540684.2"/>
</dbReference>
<gene>
    <name evidence="13" type="primary">LOC112292334</name>
</gene>
<dbReference type="GO" id="GO:0042138">
    <property type="term" value="P:meiotic DNA double-strand break formation"/>
    <property type="evidence" value="ECO:0000318"/>
    <property type="project" value="GO_Central"/>
</dbReference>
<evidence type="ECO:0000256" key="10">
    <source>
        <dbReference type="PROSITE-ProRule" id="PRU01385"/>
    </source>
</evidence>
<dbReference type="KEGG" id="ppp:112292334"/>
<keyword evidence="6" id="KW-0460">Magnesium</keyword>
<keyword evidence="7 10" id="KW-0799">Topoisomerase</keyword>
<evidence type="ECO:0000256" key="4">
    <source>
        <dbReference type="ARBA" id="ARBA00012895"/>
    </source>
</evidence>
<dbReference type="GO" id="GO:0000228">
    <property type="term" value="C:nuclear chromosome"/>
    <property type="evidence" value="ECO:0000318"/>
    <property type="project" value="GO_Central"/>
</dbReference>
<keyword evidence="9 10" id="KW-0413">Isomerase</keyword>
<dbReference type="InParanoid" id="A0A7I4AUH6"/>
<dbReference type="GO" id="GO:0051026">
    <property type="term" value="P:chiasma assembly"/>
    <property type="evidence" value="ECO:0007669"/>
    <property type="project" value="EnsemblPlants"/>
</dbReference>
<dbReference type="GeneID" id="112292334"/>
<evidence type="ECO:0000313" key="14">
    <source>
        <dbReference type="Proteomes" id="UP000006727"/>
    </source>
</evidence>
<evidence type="ECO:0000313" key="13">
    <source>
        <dbReference type="EnsemblPlants" id="Pp3c15_16330V3.4"/>
    </source>
</evidence>
<evidence type="ECO:0000256" key="6">
    <source>
        <dbReference type="ARBA" id="ARBA00022842"/>
    </source>
</evidence>
<reference evidence="13 14" key="1">
    <citation type="journal article" date="2008" name="Science">
        <title>The Physcomitrella genome reveals evolutionary insights into the conquest of land by plants.</title>
        <authorList>
            <person name="Rensing S."/>
            <person name="Lang D."/>
            <person name="Zimmer A."/>
            <person name="Terry A."/>
            <person name="Salamov A."/>
            <person name="Shapiro H."/>
            <person name="Nishiyama T."/>
            <person name="Perroud P.-F."/>
            <person name="Lindquist E."/>
            <person name="Kamisugi Y."/>
            <person name="Tanahashi T."/>
            <person name="Sakakibara K."/>
            <person name="Fujita T."/>
            <person name="Oishi K."/>
            <person name="Shin-I T."/>
            <person name="Kuroki Y."/>
            <person name="Toyoda A."/>
            <person name="Suzuki Y."/>
            <person name="Hashimoto A."/>
            <person name="Yamaguchi K."/>
            <person name="Sugano A."/>
            <person name="Kohara Y."/>
            <person name="Fujiyama A."/>
            <person name="Anterola A."/>
            <person name="Aoki S."/>
            <person name="Ashton N."/>
            <person name="Barbazuk W.B."/>
            <person name="Barker E."/>
            <person name="Bennetzen J."/>
            <person name="Bezanilla M."/>
            <person name="Blankenship R."/>
            <person name="Cho S.H."/>
            <person name="Dutcher S."/>
            <person name="Estelle M."/>
            <person name="Fawcett J.A."/>
            <person name="Gundlach H."/>
            <person name="Hanada K."/>
            <person name="Heyl A."/>
            <person name="Hicks K.A."/>
            <person name="Hugh J."/>
            <person name="Lohr M."/>
            <person name="Mayer K."/>
            <person name="Melkozernov A."/>
            <person name="Murata T."/>
            <person name="Nelson D."/>
            <person name="Pils B."/>
            <person name="Prigge M."/>
            <person name="Reiss B."/>
            <person name="Renner T."/>
            <person name="Rombauts S."/>
            <person name="Rushton P."/>
            <person name="Sanderfoot A."/>
            <person name="Schween G."/>
            <person name="Shiu S.-H."/>
            <person name="Stueber K."/>
            <person name="Theodoulou F.L."/>
            <person name="Tu H."/>
            <person name="Van de Peer Y."/>
            <person name="Verrier P.J."/>
            <person name="Waters E."/>
            <person name="Wood A."/>
            <person name="Yang L."/>
            <person name="Cove D."/>
            <person name="Cuming A."/>
            <person name="Hasebe M."/>
            <person name="Lucas S."/>
            <person name="Mishler D.B."/>
            <person name="Reski R."/>
            <person name="Grigoriev I."/>
            <person name="Quatrano R.S."/>
            <person name="Boore J.L."/>
        </authorList>
    </citation>
    <scope>NUCLEOTIDE SEQUENCE [LARGE SCALE GENOMIC DNA]</scope>
    <source>
        <strain evidence="13 14">cv. Gransden 2004</strain>
    </source>
</reference>
<reference evidence="13" key="3">
    <citation type="submission" date="2020-12" db="UniProtKB">
        <authorList>
            <consortium name="EnsemblPlants"/>
        </authorList>
    </citation>
    <scope>IDENTIFICATION</scope>
</reference>
<name>A0A7I4AUH6_PHYPA</name>
<evidence type="ECO:0000256" key="2">
    <source>
        <dbReference type="ARBA" id="ARBA00001946"/>
    </source>
</evidence>
<dbReference type="Gene3D" id="1.10.10.10">
    <property type="entry name" value="Winged helix-like DNA-binding domain superfamily/Winged helix DNA-binding domain"/>
    <property type="match status" value="1"/>
</dbReference>
<dbReference type="GO" id="GO:0005524">
    <property type="term" value="F:ATP binding"/>
    <property type="evidence" value="ECO:0007669"/>
    <property type="project" value="InterPro"/>
</dbReference>
<evidence type="ECO:0000256" key="7">
    <source>
        <dbReference type="ARBA" id="ARBA00023029"/>
    </source>
</evidence>
<dbReference type="Proteomes" id="UP000006727">
    <property type="component" value="Chromosome 15"/>
</dbReference>
<feature type="active site" description="O-(5'-phospho-DNA)-tyrosine intermediate" evidence="10">
    <location>
        <position position="110"/>
    </location>
</feature>
<dbReference type="InterPro" id="IPR036078">
    <property type="entry name" value="Spo11/TopoVI_A_sf"/>
</dbReference>